<dbReference type="EMBL" id="BAABDL010000005">
    <property type="protein sequence ID" value="GAA4057595.1"/>
    <property type="molecule type" value="Genomic_DNA"/>
</dbReference>
<evidence type="ECO:0008006" key="3">
    <source>
        <dbReference type="Google" id="ProtNLM"/>
    </source>
</evidence>
<organism evidence="1 2">
    <name type="scientific">Amphibacillus indicireducens</name>
    <dbReference type="NCBI Taxonomy" id="1076330"/>
    <lineage>
        <taxon>Bacteria</taxon>
        <taxon>Bacillati</taxon>
        <taxon>Bacillota</taxon>
        <taxon>Bacilli</taxon>
        <taxon>Bacillales</taxon>
        <taxon>Bacillaceae</taxon>
        <taxon>Amphibacillus</taxon>
    </lineage>
</organism>
<keyword evidence="2" id="KW-1185">Reference proteome</keyword>
<protein>
    <recommendedName>
        <fullName evidence="3">Spore coat protein</fullName>
    </recommendedName>
</protein>
<proteinExistence type="predicted"/>
<evidence type="ECO:0000313" key="2">
    <source>
        <dbReference type="Proteomes" id="UP001501734"/>
    </source>
</evidence>
<dbReference type="Proteomes" id="UP001501734">
    <property type="component" value="Unassembled WGS sequence"/>
</dbReference>
<evidence type="ECO:0000313" key="1">
    <source>
        <dbReference type="EMBL" id="GAA4057595.1"/>
    </source>
</evidence>
<accession>A0ABP7V1N8</accession>
<name>A0ABP7V1N8_9BACI</name>
<reference evidence="2" key="1">
    <citation type="journal article" date="2019" name="Int. J. Syst. Evol. Microbiol.">
        <title>The Global Catalogue of Microorganisms (GCM) 10K type strain sequencing project: providing services to taxonomists for standard genome sequencing and annotation.</title>
        <authorList>
            <consortium name="The Broad Institute Genomics Platform"/>
            <consortium name="The Broad Institute Genome Sequencing Center for Infectious Disease"/>
            <person name="Wu L."/>
            <person name="Ma J."/>
        </authorList>
    </citation>
    <scope>NUCLEOTIDE SEQUENCE [LARGE SCALE GENOMIC DNA]</scope>
    <source>
        <strain evidence="2">JCM 17250</strain>
    </source>
</reference>
<dbReference type="InterPro" id="IPR019593">
    <property type="entry name" value="Spore_coat_protein_Z/Y"/>
</dbReference>
<sequence>MACGGSIKSGHCVADVLREIVAAQNNVVGDCCDSSCEQSIANLLGETPVPTNLDTVPVLLYCKDCEPFKGYGAPYDAIADVVGSFYFRVKSIDERNCAVLELLRTEADPADDPAPATPVTQFTGDLTATGICMTVDVDCFCHVTCLPAISAL</sequence>
<comment type="caution">
    <text evidence="1">The sequence shown here is derived from an EMBL/GenBank/DDBJ whole genome shotgun (WGS) entry which is preliminary data.</text>
</comment>
<dbReference type="Pfam" id="PF10612">
    <property type="entry name" value="Spore-coat_CotZ"/>
    <property type="match status" value="1"/>
</dbReference>
<gene>
    <name evidence="1" type="ORF">GCM10022410_01240</name>
</gene>
<dbReference type="RefSeq" id="WP_344909397.1">
    <property type="nucleotide sequence ID" value="NZ_BAABDL010000005.1"/>
</dbReference>